<evidence type="ECO:0000256" key="4">
    <source>
        <dbReference type="ARBA" id="ARBA00023136"/>
    </source>
</evidence>
<evidence type="ECO:0000256" key="3">
    <source>
        <dbReference type="ARBA" id="ARBA00022989"/>
    </source>
</evidence>
<evidence type="ECO:0000256" key="1">
    <source>
        <dbReference type="ARBA" id="ARBA00004141"/>
    </source>
</evidence>
<dbReference type="PANTHER" id="PTHR36460">
    <property type="entry name" value="UPF0132 DOMAIN PROTEIN (AFU_ORTHOLOGUE AFUA_3G10255)"/>
    <property type="match status" value="1"/>
</dbReference>
<dbReference type="AlphaFoldDB" id="A0A097QVE2"/>
<dbReference type="GO" id="GO:0016020">
    <property type="term" value="C:membrane"/>
    <property type="evidence" value="ECO:0007669"/>
    <property type="project" value="UniProtKB-SubCell"/>
</dbReference>
<keyword evidence="3 5" id="KW-1133">Transmembrane helix</keyword>
<dbReference type="PANTHER" id="PTHR36460:SF1">
    <property type="entry name" value="UPF0132 DOMAIN PROTEIN (AFU_ORTHOLOGUE AFUA_3G10255)"/>
    <property type="match status" value="1"/>
</dbReference>
<comment type="subcellular location">
    <subcellularLocation>
        <location evidence="1">Membrane</location>
        <topology evidence="1">Multi-pass membrane protein</topology>
    </subcellularLocation>
</comment>
<evidence type="ECO:0000313" key="6">
    <source>
        <dbReference type="EMBL" id="AIU70437.1"/>
    </source>
</evidence>
<dbReference type="KEGG" id="teu:TEU_08890"/>
<gene>
    <name evidence="6" type="ORF">TEU_08890</name>
</gene>
<name>A0A097QVE2_9EURY</name>
<dbReference type="Pfam" id="PF09685">
    <property type="entry name" value="MamF_MmsF"/>
    <property type="match status" value="1"/>
</dbReference>
<accession>A0A097QVE2</accession>
<feature type="transmembrane region" description="Helical" evidence="5">
    <location>
        <begin position="42"/>
        <end position="62"/>
    </location>
</feature>
<keyword evidence="2 5" id="KW-0812">Transmembrane</keyword>
<feature type="transmembrane region" description="Helical" evidence="5">
    <location>
        <begin position="68"/>
        <end position="90"/>
    </location>
</feature>
<protein>
    <submittedName>
        <fullName evidence="6">Membrane protein</fullName>
    </submittedName>
</protein>
<keyword evidence="4 5" id="KW-0472">Membrane</keyword>
<dbReference type="Proteomes" id="UP000029980">
    <property type="component" value="Chromosome"/>
</dbReference>
<sequence length="116" mass="13245">MEGEVRKTSLGIDENLEGLLAYLLWWLTGIILLLLEKESYFVRFHAMQSTVTFLFFTVAIRVFEAIPIIGGLIAYLLSLVALIAWIVGMVKAYRGELYKFPIFGDLAEQWVDKVNL</sequence>
<dbReference type="HOGENOM" id="CLU_095018_3_0_2"/>
<dbReference type="InterPro" id="IPR019109">
    <property type="entry name" value="MamF_MmsF"/>
</dbReference>
<organism evidence="6 7">
    <name type="scientific">Thermococcus eurythermalis</name>
    <dbReference type="NCBI Taxonomy" id="1505907"/>
    <lineage>
        <taxon>Archaea</taxon>
        <taxon>Methanobacteriati</taxon>
        <taxon>Methanobacteriota</taxon>
        <taxon>Thermococci</taxon>
        <taxon>Thermococcales</taxon>
        <taxon>Thermococcaceae</taxon>
        <taxon>Thermococcus</taxon>
    </lineage>
</organism>
<proteinExistence type="predicted"/>
<evidence type="ECO:0000256" key="2">
    <source>
        <dbReference type="ARBA" id="ARBA00022692"/>
    </source>
</evidence>
<dbReference type="EMBL" id="CP008887">
    <property type="protein sequence ID" value="AIU70437.1"/>
    <property type="molecule type" value="Genomic_DNA"/>
</dbReference>
<keyword evidence="7" id="KW-1185">Reference proteome</keyword>
<dbReference type="OrthoDB" id="329551at2157"/>
<evidence type="ECO:0000256" key="5">
    <source>
        <dbReference type="SAM" id="Phobius"/>
    </source>
</evidence>
<dbReference type="STRING" id="1505907.TEU_08890"/>
<reference evidence="6 7" key="1">
    <citation type="journal article" date="2015" name="Int. J. Syst. Evol. Microbiol.">
        <title>Thermococcus eurythermalis sp. nov., a conditional piezophilic hyperthermophilic archaeon with a wide temperature range isolated from an oil-immersed chimney in the Guaymas Basin.</title>
        <authorList>
            <person name="Zhao W."/>
            <person name="Zeng X."/>
            <person name="Xiao X."/>
        </authorList>
    </citation>
    <scope>NUCLEOTIDE SEQUENCE [LARGE SCALE GENOMIC DNA]</scope>
    <source>
        <strain evidence="6 7">A501</strain>
    </source>
</reference>
<feature type="transmembrane region" description="Helical" evidence="5">
    <location>
        <begin position="19"/>
        <end position="35"/>
    </location>
</feature>
<evidence type="ECO:0000313" key="7">
    <source>
        <dbReference type="Proteomes" id="UP000029980"/>
    </source>
</evidence>
<dbReference type="GeneID" id="25153547"/>
<dbReference type="RefSeq" id="WP_050003404.1">
    <property type="nucleotide sequence ID" value="NZ_CP008887.1"/>
</dbReference>